<dbReference type="InterPro" id="IPR033855">
    <property type="entry name" value="Protein_C"/>
</dbReference>
<dbReference type="Gene3D" id="3.90.226.10">
    <property type="entry name" value="2-enoyl-CoA Hydratase, Chain A, domain 1"/>
    <property type="match status" value="1"/>
</dbReference>
<dbReference type="PANTHER" id="PTHR42987">
    <property type="entry name" value="PEPTIDASE S49"/>
    <property type="match status" value="1"/>
</dbReference>
<evidence type="ECO:0000313" key="4">
    <source>
        <dbReference type="Proteomes" id="UP000253426"/>
    </source>
</evidence>
<comment type="similarity">
    <text evidence="1">Belongs to the peptidase S49 family.</text>
</comment>
<dbReference type="CDD" id="cd07022">
    <property type="entry name" value="S49_Sppa_36K_type"/>
    <property type="match status" value="1"/>
</dbReference>
<dbReference type="InterPro" id="IPR029045">
    <property type="entry name" value="ClpP/crotonase-like_dom_sf"/>
</dbReference>
<evidence type="ECO:0000259" key="2">
    <source>
        <dbReference type="Pfam" id="PF01343"/>
    </source>
</evidence>
<dbReference type="GO" id="GO:0006508">
    <property type="term" value="P:proteolysis"/>
    <property type="evidence" value="ECO:0007669"/>
    <property type="project" value="InterPro"/>
</dbReference>
<proteinExistence type="inferred from homology"/>
<accession>A0A366HIE3</accession>
<dbReference type="AlphaFoldDB" id="A0A366HIE3"/>
<dbReference type="Proteomes" id="UP000253426">
    <property type="component" value="Unassembled WGS sequence"/>
</dbReference>
<evidence type="ECO:0000256" key="1">
    <source>
        <dbReference type="ARBA" id="ARBA00008683"/>
    </source>
</evidence>
<name>A0A366HIE3_9BACT</name>
<protein>
    <submittedName>
        <fullName evidence="3">Signal peptide peptidase SppA</fullName>
    </submittedName>
</protein>
<gene>
    <name evidence="3" type="ORF">DES53_106139</name>
</gene>
<dbReference type="InterPro" id="IPR002142">
    <property type="entry name" value="Peptidase_S49"/>
</dbReference>
<dbReference type="Gene3D" id="6.20.330.10">
    <property type="match status" value="1"/>
</dbReference>
<feature type="domain" description="Peptidase S49" evidence="2">
    <location>
        <begin position="133"/>
        <end position="266"/>
    </location>
</feature>
<dbReference type="OrthoDB" id="183796at2"/>
<keyword evidence="4" id="KW-1185">Reference proteome</keyword>
<dbReference type="Pfam" id="PF01343">
    <property type="entry name" value="Peptidase_S49"/>
    <property type="match status" value="1"/>
</dbReference>
<evidence type="ECO:0000313" key="3">
    <source>
        <dbReference type="EMBL" id="RBP42432.1"/>
    </source>
</evidence>
<dbReference type="RefSeq" id="WP_113959565.1">
    <property type="nucleotide sequence ID" value="NZ_QNRR01000006.1"/>
</dbReference>
<dbReference type="SUPFAM" id="SSF52096">
    <property type="entry name" value="ClpP/crotonase"/>
    <property type="match status" value="1"/>
</dbReference>
<sequence length="277" mass="30171">MRTLPHFFTKLFAEPLMLHAPARAGFEAYLLGQMSTDASRPPVRMEGEEKAWRMKRVLEKRGRLAIVRIYGAIDKQLSTLEMECFGGCDLADVDRALAAAEADKSVDTVMLEFNSPGGSVTGVAETAARVANLRKTKEVHAFTETMCCSAATYIASQADHVVVTPSSTNGSIGVYMATLDESRALELAGITVNLMKAGKFKAMGASFKPLEDEERKMMQASVDRIHADFKAAVTSLRRVKPESMEGQWFDGREALACGLVDEITNMSADEYALAIAS</sequence>
<dbReference type="GO" id="GO:0008233">
    <property type="term" value="F:peptidase activity"/>
    <property type="evidence" value="ECO:0007669"/>
    <property type="project" value="InterPro"/>
</dbReference>
<organism evidence="3 4">
    <name type="scientific">Roseimicrobium gellanilyticum</name>
    <dbReference type="NCBI Taxonomy" id="748857"/>
    <lineage>
        <taxon>Bacteria</taxon>
        <taxon>Pseudomonadati</taxon>
        <taxon>Verrucomicrobiota</taxon>
        <taxon>Verrucomicrobiia</taxon>
        <taxon>Verrucomicrobiales</taxon>
        <taxon>Verrucomicrobiaceae</taxon>
        <taxon>Roseimicrobium</taxon>
    </lineage>
</organism>
<reference evidence="3 4" key="1">
    <citation type="submission" date="2018-06" db="EMBL/GenBank/DDBJ databases">
        <title>Genomic Encyclopedia of Type Strains, Phase IV (KMG-IV): sequencing the most valuable type-strain genomes for metagenomic binning, comparative biology and taxonomic classification.</title>
        <authorList>
            <person name="Goeker M."/>
        </authorList>
    </citation>
    <scope>NUCLEOTIDE SEQUENCE [LARGE SCALE GENOMIC DNA]</scope>
    <source>
        <strain evidence="3 4">DSM 25532</strain>
    </source>
</reference>
<comment type="caution">
    <text evidence="3">The sequence shown here is derived from an EMBL/GenBank/DDBJ whole genome shotgun (WGS) entry which is preliminary data.</text>
</comment>
<dbReference type="PANTHER" id="PTHR42987:SF4">
    <property type="entry name" value="PROTEASE SOHB-RELATED"/>
    <property type="match status" value="1"/>
</dbReference>
<dbReference type="EMBL" id="QNRR01000006">
    <property type="protein sequence ID" value="RBP42432.1"/>
    <property type="molecule type" value="Genomic_DNA"/>
</dbReference>